<evidence type="ECO:0000256" key="5">
    <source>
        <dbReference type="ARBA" id="ARBA00023136"/>
    </source>
</evidence>
<feature type="transmembrane region" description="Helical" evidence="6">
    <location>
        <begin position="433"/>
        <end position="454"/>
    </location>
</feature>
<evidence type="ECO:0000256" key="3">
    <source>
        <dbReference type="ARBA" id="ARBA00022692"/>
    </source>
</evidence>
<evidence type="ECO:0000256" key="4">
    <source>
        <dbReference type="ARBA" id="ARBA00022989"/>
    </source>
</evidence>
<dbReference type="GO" id="GO:0005886">
    <property type="term" value="C:plasma membrane"/>
    <property type="evidence" value="ECO:0007669"/>
    <property type="project" value="UniProtKB-SubCell"/>
</dbReference>
<keyword evidence="8" id="KW-1185">Reference proteome</keyword>
<dbReference type="EMBL" id="VUMS01000019">
    <property type="protein sequence ID" value="MST67193.1"/>
    <property type="molecule type" value="Genomic_DNA"/>
</dbReference>
<feature type="transmembrane region" description="Helical" evidence="6">
    <location>
        <begin position="376"/>
        <end position="393"/>
    </location>
</feature>
<evidence type="ECO:0000313" key="8">
    <source>
        <dbReference type="Proteomes" id="UP000440513"/>
    </source>
</evidence>
<feature type="transmembrane region" description="Helical" evidence="6">
    <location>
        <begin position="91"/>
        <end position="111"/>
    </location>
</feature>
<keyword evidence="4 6" id="KW-1133">Transmembrane helix</keyword>
<name>A0A7X2TL82_9FIRM</name>
<evidence type="ECO:0000313" key="7">
    <source>
        <dbReference type="EMBL" id="MST67193.1"/>
    </source>
</evidence>
<feature type="transmembrane region" description="Helical" evidence="6">
    <location>
        <begin position="47"/>
        <end position="70"/>
    </location>
</feature>
<comment type="caution">
    <text evidence="7">The sequence shown here is derived from an EMBL/GenBank/DDBJ whole genome shotgun (WGS) entry which is preliminary data.</text>
</comment>
<reference evidence="7 8" key="1">
    <citation type="submission" date="2019-08" db="EMBL/GenBank/DDBJ databases">
        <title>In-depth cultivation of the pig gut microbiome towards novel bacterial diversity and tailored functional studies.</title>
        <authorList>
            <person name="Wylensek D."/>
            <person name="Hitch T.C.A."/>
            <person name="Clavel T."/>
        </authorList>
    </citation>
    <scope>NUCLEOTIDE SEQUENCE [LARGE SCALE GENOMIC DNA]</scope>
    <source>
        <strain evidence="7 8">BSM-380-WT-5A</strain>
    </source>
</reference>
<feature type="transmembrane region" description="Helical" evidence="6">
    <location>
        <begin position="123"/>
        <end position="143"/>
    </location>
</feature>
<evidence type="ECO:0000256" key="1">
    <source>
        <dbReference type="ARBA" id="ARBA00004651"/>
    </source>
</evidence>
<dbReference type="AlphaFoldDB" id="A0A7X2TL82"/>
<evidence type="ECO:0000256" key="2">
    <source>
        <dbReference type="ARBA" id="ARBA00022475"/>
    </source>
</evidence>
<keyword evidence="5 6" id="KW-0472">Membrane</keyword>
<feature type="transmembrane region" description="Helical" evidence="6">
    <location>
        <begin position="466"/>
        <end position="485"/>
    </location>
</feature>
<dbReference type="Proteomes" id="UP000440513">
    <property type="component" value="Unassembled WGS sequence"/>
</dbReference>
<comment type="subcellular location">
    <subcellularLocation>
        <location evidence="1">Cell membrane</location>
        <topology evidence="1">Multi-pass membrane protein</topology>
    </subcellularLocation>
</comment>
<keyword evidence="2" id="KW-1003">Cell membrane</keyword>
<organism evidence="7 8">
    <name type="scientific">Oliverpabstia intestinalis</name>
    <dbReference type="NCBI Taxonomy" id="2606633"/>
    <lineage>
        <taxon>Bacteria</taxon>
        <taxon>Bacillati</taxon>
        <taxon>Bacillota</taxon>
        <taxon>Clostridia</taxon>
        <taxon>Lachnospirales</taxon>
        <taxon>Lachnospiraceae</taxon>
        <taxon>Oliverpabstia</taxon>
    </lineage>
</organism>
<protein>
    <submittedName>
        <fullName evidence="7">Oligosaccharide flippase family protein</fullName>
    </submittedName>
</protein>
<keyword evidence="3 6" id="KW-0812">Transmembrane</keyword>
<dbReference type="PANTHER" id="PTHR30250">
    <property type="entry name" value="PST FAMILY PREDICTED COLANIC ACID TRANSPORTER"/>
    <property type="match status" value="1"/>
</dbReference>
<sequence>MSRTKNSLLNITASIGGQLLTNVLRWICRMVFIYTLGKEYLGISSLYANILTILSLSELGLGSAITYSLYKPLAENDTEAVKSLMAFFKKAYRWIGIAVLGLGLCLMPFLPHLMTGSTEVINIYLYYFLYLAQTVVSYLFFAYKAILLTADQKKYIVDVVMYILQIVMNAVQIVILFVWHSFFAYTAAVIVYNIMQNMVVAFIVDRKYPYLKGPSEKLSRQRRRDVFARVYAMSLYRISSVIGTATDNLIISANISVIAVGLYDNYYMIIQVVQKLLKGIFQAFTSSLGNFYVLESRERNEFMFRSLNLANSWLVAFCSVCFAVLLQPFIQLCFGGEYLLDYPVVIIIVANFATNYVQNVVQIYKDASGLFVKGKYRAVMTAVLNLGISIILVKNIGLAGVFLGSIISRMVTTWWYDAWLLYRHGFHKSPLPYFRNCLSTMILIIVSTAIVQRFTLMWQGATWPDIVIKGILCVIVVNGIYLLIYGRSKEFRYLLSKVELILKKKSSV</sequence>
<proteinExistence type="predicted"/>
<dbReference type="InterPro" id="IPR050833">
    <property type="entry name" value="Poly_Biosynth_Transport"/>
</dbReference>
<feature type="transmembrane region" description="Helical" evidence="6">
    <location>
        <begin position="7"/>
        <end position="27"/>
    </location>
</feature>
<dbReference type="PANTHER" id="PTHR30250:SF26">
    <property type="entry name" value="PSMA PROTEIN"/>
    <property type="match status" value="1"/>
</dbReference>
<feature type="transmembrane region" description="Helical" evidence="6">
    <location>
        <begin position="185"/>
        <end position="205"/>
    </location>
</feature>
<evidence type="ECO:0000256" key="6">
    <source>
        <dbReference type="SAM" id="Phobius"/>
    </source>
</evidence>
<gene>
    <name evidence="7" type="ORF">FYJ57_10795</name>
</gene>
<feature type="transmembrane region" description="Helical" evidence="6">
    <location>
        <begin position="155"/>
        <end position="179"/>
    </location>
</feature>
<feature type="transmembrane region" description="Helical" evidence="6">
    <location>
        <begin position="307"/>
        <end position="330"/>
    </location>
</feature>
<accession>A0A7X2TL82</accession>
<feature type="transmembrane region" description="Helical" evidence="6">
    <location>
        <begin position="342"/>
        <end position="364"/>
    </location>
</feature>